<accession>A0AB94IZ59</accession>
<keyword evidence="11" id="KW-1185">Reference proteome</keyword>
<feature type="site" description="Catalytically relevant" evidence="6">
    <location>
        <position position="159"/>
    </location>
</feature>
<dbReference type="InterPro" id="IPR046342">
    <property type="entry name" value="CBS_dom_sf"/>
</dbReference>
<keyword evidence="10" id="KW-0413">Isomerase</keyword>
<keyword evidence="5" id="KW-0862">Zinc</keyword>
<dbReference type="EMBL" id="FP929056">
    <property type="protein sequence ID" value="CBL29029.1"/>
    <property type="molecule type" value="Genomic_DNA"/>
</dbReference>
<dbReference type="InterPro" id="IPR001347">
    <property type="entry name" value="SIS_dom"/>
</dbReference>
<evidence type="ECO:0000256" key="6">
    <source>
        <dbReference type="PIRSR" id="PIRSR004692-3"/>
    </source>
</evidence>
<feature type="site" description="Catalytically relevant" evidence="6">
    <location>
        <position position="118"/>
    </location>
</feature>
<feature type="domain" description="CBS" evidence="8">
    <location>
        <begin position="217"/>
        <end position="276"/>
    </location>
</feature>
<dbReference type="GO" id="GO:0046872">
    <property type="term" value="F:metal ion binding"/>
    <property type="evidence" value="ECO:0007669"/>
    <property type="project" value="UniProtKB-KW"/>
</dbReference>
<dbReference type="PIRSF" id="PIRSF004692">
    <property type="entry name" value="KdsD_KpsF"/>
    <property type="match status" value="1"/>
</dbReference>
<dbReference type="Pfam" id="PF00571">
    <property type="entry name" value="CBS"/>
    <property type="match status" value="2"/>
</dbReference>
<evidence type="ECO:0000256" key="3">
    <source>
        <dbReference type="ARBA" id="ARBA00023122"/>
    </source>
</evidence>
<comment type="similarity">
    <text evidence="1 4">Belongs to the SIS family. GutQ/KpsF subfamily.</text>
</comment>
<gene>
    <name evidence="10" type="ORF">SY1_23950</name>
</gene>
<evidence type="ECO:0000259" key="9">
    <source>
        <dbReference type="PROSITE" id="PS51464"/>
    </source>
</evidence>
<dbReference type="GO" id="GO:0097367">
    <property type="term" value="F:carbohydrate derivative binding"/>
    <property type="evidence" value="ECO:0007669"/>
    <property type="project" value="InterPro"/>
</dbReference>
<keyword evidence="2" id="KW-0677">Repeat</keyword>
<dbReference type="GO" id="GO:1901135">
    <property type="term" value="P:carbohydrate derivative metabolic process"/>
    <property type="evidence" value="ECO:0007669"/>
    <property type="project" value="InterPro"/>
</dbReference>
<dbReference type="SMART" id="SM00116">
    <property type="entry name" value="CBS"/>
    <property type="match status" value="2"/>
</dbReference>
<keyword evidence="3 7" id="KW-0129">CBS domain</keyword>
<dbReference type="InterPro" id="IPR046348">
    <property type="entry name" value="SIS_dom_sf"/>
</dbReference>
<dbReference type="Proteomes" id="UP000008957">
    <property type="component" value="Chromosome"/>
</dbReference>
<dbReference type="EC" id="5.3.1.13" evidence="10"/>
<feature type="domain" description="CBS" evidence="8">
    <location>
        <begin position="285"/>
        <end position="336"/>
    </location>
</feature>
<reference evidence="11" key="1">
    <citation type="submission" date="2010-03" db="EMBL/GenBank/DDBJ databases">
        <title>The genome sequence of Synergistetes sp. SGP1.</title>
        <authorList>
            <consortium name="metaHIT consortium -- http://www.metahit.eu/"/>
            <person name="Pajon A."/>
            <person name="Turner K."/>
            <person name="Parkhill J."/>
            <person name="Wade W."/>
            <person name="Vartoukian S."/>
        </authorList>
    </citation>
    <scope>NUCLEOTIDE SEQUENCE [LARGE SCALE GENOMIC DNA]</scope>
    <source>
        <strain evidence="11">SGP1</strain>
    </source>
</reference>
<feature type="domain" description="SIS" evidence="9">
    <location>
        <begin position="48"/>
        <end position="191"/>
    </location>
</feature>
<evidence type="ECO:0000256" key="2">
    <source>
        <dbReference type="ARBA" id="ARBA00022737"/>
    </source>
</evidence>
<dbReference type="SUPFAM" id="SSF53697">
    <property type="entry name" value="SIS domain"/>
    <property type="match status" value="1"/>
</dbReference>
<evidence type="ECO:0000313" key="11">
    <source>
        <dbReference type="Proteomes" id="UP000008957"/>
    </source>
</evidence>
<dbReference type="InterPro" id="IPR050986">
    <property type="entry name" value="GutQ/KpsF_isomerases"/>
</dbReference>
<dbReference type="KEGG" id="sbr:SY1_23950"/>
<dbReference type="FunFam" id="3.40.50.10490:FF:000011">
    <property type="entry name" value="Arabinose 5-phosphate isomerase"/>
    <property type="match status" value="1"/>
</dbReference>
<sequence length="336" mass="35775">MTSALPCERPGERRSDQELLEAGRRLMRTEAAEILRAADRVGPELTRAAHAVHECSGRVVVVGLGKSGHVGRKISATLASLGTPSFFLHAAEASHGDLGMVRREDVGLFISNSGTSMEIVALLPHFRRLGAMMIAITGGLESPLAQHADIVLNSRVEKEGDPLQLAPMSSTTLQLALGDALAAMVTLLRGLKREDFALFHPGGALGRRLLTRVRDVMGGPGQLPAVPCGVSVQDALFSITSKGYGATCVVDEDGRLCGIFTDGDLRRLIGRRGTDAFLVRIEDAMTKNPKGISPDALAAEAMRVMEREEISVLVALEDGRPVGMLHVHDLLKSGIA</sequence>
<dbReference type="Pfam" id="PF01380">
    <property type="entry name" value="SIS"/>
    <property type="match status" value="1"/>
</dbReference>
<dbReference type="GO" id="GO:0019146">
    <property type="term" value="F:arabinose-5-phosphate isomerase activity"/>
    <property type="evidence" value="ECO:0007669"/>
    <property type="project" value="UniProtKB-EC"/>
</dbReference>
<dbReference type="GO" id="GO:0005975">
    <property type="term" value="P:carbohydrate metabolic process"/>
    <property type="evidence" value="ECO:0007669"/>
    <property type="project" value="InterPro"/>
</dbReference>
<evidence type="ECO:0000256" key="1">
    <source>
        <dbReference type="ARBA" id="ARBA00008165"/>
    </source>
</evidence>
<dbReference type="PANTHER" id="PTHR42745">
    <property type="match status" value="1"/>
</dbReference>
<dbReference type="Gene3D" id="3.10.580.10">
    <property type="entry name" value="CBS-domain"/>
    <property type="match status" value="1"/>
</dbReference>
<dbReference type="InterPro" id="IPR035474">
    <property type="entry name" value="SIS_Kpsf"/>
</dbReference>
<evidence type="ECO:0000313" key="10">
    <source>
        <dbReference type="EMBL" id="CBL29029.1"/>
    </source>
</evidence>
<dbReference type="CDD" id="cd05014">
    <property type="entry name" value="SIS_Kpsf"/>
    <property type="match status" value="1"/>
</dbReference>
<feature type="site" description="Catalytically relevant" evidence="6">
    <location>
        <position position="200"/>
    </location>
</feature>
<evidence type="ECO:0000256" key="7">
    <source>
        <dbReference type="PROSITE-ProRule" id="PRU00703"/>
    </source>
</evidence>
<proteinExistence type="inferred from homology"/>
<dbReference type="PROSITE" id="PS51464">
    <property type="entry name" value="SIS"/>
    <property type="match status" value="1"/>
</dbReference>
<dbReference type="Gene3D" id="3.40.50.10490">
    <property type="entry name" value="Glucose-6-phosphate isomerase like protein, domain 1"/>
    <property type="match status" value="1"/>
</dbReference>
<dbReference type="CDD" id="cd04604">
    <property type="entry name" value="CBS_pair_SIS_assoc"/>
    <property type="match status" value="1"/>
</dbReference>
<dbReference type="InterPro" id="IPR004800">
    <property type="entry name" value="KdsD/KpsF-type"/>
</dbReference>
<name>A0AB94IZ59_9BACT</name>
<reference evidence="10 11" key="2">
    <citation type="submission" date="2010-03" db="EMBL/GenBank/DDBJ databases">
        <authorList>
            <person name="Pajon A."/>
        </authorList>
    </citation>
    <scope>NUCLEOTIDE SEQUENCE [LARGE SCALE GENOMIC DNA]</scope>
    <source>
        <strain evidence="10 11">SGP1</strain>
    </source>
</reference>
<feature type="site" description="Catalytically relevant" evidence="6">
    <location>
        <position position="66"/>
    </location>
</feature>
<dbReference type="RefSeq" id="WP_015557175.1">
    <property type="nucleotide sequence ID" value="NC_021038.1"/>
</dbReference>
<evidence type="ECO:0000259" key="8">
    <source>
        <dbReference type="PROSITE" id="PS51371"/>
    </source>
</evidence>
<evidence type="ECO:0000256" key="4">
    <source>
        <dbReference type="PIRNR" id="PIRNR004692"/>
    </source>
</evidence>
<organism evidence="10 11">
    <name type="scientific">Fretibacterium fastidiosum</name>
    <dbReference type="NCBI Taxonomy" id="651822"/>
    <lineage>
        <taxon>Bacteria</taxon>
        <taxon>Thermotogati</taxon>
        <taxon>Synergistota</taxon>
        <taxon>Synergistia</taxon>
        <taxon>Synergistales</taxon>
        <taxon>Aminobacteriaceae</taxon>
        <taxon>Fretibacterium</taxon>
    </lineage>
</organism>
<dbReference type="PROSITE" id="PS51371">
    <property type="entry name" value="CBS"/>
    <property type="match status" value="2"/>
</dbReference>
<dbReference type="InterPro" id="IPR000644">
    <property type="entry name" value="CBS_dom"/>
</dbReference>
<protein>
    <submittedName>
        <fullName evidence="10">Predicted sugar phosphate isomerase involved in capsule formation</fullName>
        <ecNumber evidence="10">5.3.1.13</ecNumber>
    </submittedName>
</protein>
<dbReference type="AlphaFoldDB" id="A0AB94IZ59"/>
<dbReference type="PANTHER" id="PTHR42745:SF1">
    <property type="entry name" value="ARABINOSE 5-PHOSPHATE ISOMERASE KDSD"/>
    <property type="match status" value="1"/>
</dbReference>
<feature type="binding site" evidence="5">
    <location>
        <position position="89"/>
    </location>
    <ligand>
        <name>Zn(2+)</name>
        <dbReference type="ChEBI" id="CHEBI:29105"/>
    </ligand>
</feature>
<dbReference type="NCBIfam" id="TIGR00393">
    <property type="entry name" value="kpsF"/>
    <property type="match status" value="1"/>
</dbReference>
<keyword evidence="5" id="KW-0479">Metal-binding</keyword>
<evidence type="ECO:0000256" key="5">
    <source>
        <dbReference type="PIRSR" id="PIRSR004692-2"/>
    </source>
</evidence>